<proteinExistence type="predicted"/>
<organism evidence="1 2">
    <name type="scientific">Coptis chinensis</name>
    <dbReference type="NCBI Taxonomy" id="261450"/>
    <lineage>
        <taxon>Eukaryota</taxon>
        <taxon>Viridiplantae</taxon>
        <taxon>Streptophyta</taxon>
        <taxon>Embryophyta</taxon>
        <taxon>Tracheophyta</taxon>
        <taxon>Spermatophyta</taxon>
        <taxon>Magnoliopsida</taxon>
        <taxon>Ranunculales</taxon>
        <taxon>Ranunculaceae</taxon>
        <taxon>Coptidoideae</taxon>
        <taxon>Coptis</taxon>
    </lineage>
</organism>
<evidence type="ECO:0000313" key="1">
    <source>
        <dbReference type="EMBL" id="KAF9616227.1"/>
    </source>
</evidence>
<comment type="caution">
    <text evidence="1">The sequence shown here is derived from an EMBL/GenBank/DDBJ whole genome shotgun (WGS) entry which is preliminary data.</text>
</comment>
<name>A0A835IGX1_9MAGN</name>
<dbReference type="Proteomes" id="UP000631114">
    <property type="component" value="Unassembled WGS sequence"/>
</dbReference>
<evidence type="ECO:0000313" key="2">
    <source>
        <dbReference type="Proteomes" id="UP000631114"/>
    </source>
</evidence>
<dbReference type="EMBL" id="JADFTS010000003">
    <property type="protein sequence ID" value="KAF9616227.1"/>
    <property type="molecule type" value="Genomic_DNA"/>
</dbReference>
<reference evidence="1 2" key="1">
    <citation type="submission" date="2020-10" db="EMBL/GenBank/DDBJ databases">
        <title>The Coptis chinensis genome and diversification of protoberbering-type alkaloids.</title>
        <authorList>
            <person name="Wang B."/>
            <person name="Shu S."/>
            <person name="Song C."/>
            <person name="Liu Y."/>
        </authorList>
    </citation>
    <scope>NUCLEOTIDE SEQUENCE [LARGE SCALE GENOMIC DNA]</scope>
    <source>
        <strain evidence="1">HL-2020</strain>
        <tissue evidence="1">Leaf</tissue>
    </source>
</reference>
<keyword evidence="2" id="KW-1185">Reference proteome</keyword>
<accession>A0A835IGX1</accession>
<protein>
    <submittedName>
        <fullName evidence="1">Uncharacterized protein</fullName>
    </submittedName>
</protein>
<dbReference type="AlphaFoldDB" id="A0A835IGX1"/>
<gene>
    <name evidence="1" type="ORF">IFM89_029003</name>
</gene>
<sequence>MQHTVGHHRQCGILVLLDVIMLNNLKLSRVDSAHLENAKAESTLPLEVFELLKCIANAGEVVFHFIYNDIPRFRDKITTEKFKINFKDIFNESNHSKPLTSCDGLLVVDAHKSGYYYIVNPVTHYWIKFPSPQPEFFYFAARLVFDDTIQQYKVVIWHSKCDEQDQDDNDHVPPVEEHIVGGHFEGESRKCRLGTWGSPFRDNEGVILGAAIGGLGVETNFVVECQPIAHSLAKAIQMGKNLDHFSS</sequence>